<gene>
    <name evidence="2" type="ORF">A3D78_02930</name>
</gene>
<keyword evidence="1" id="KW-0472">Membrane</keyword>
<proteinExistence type="predicted"/>
<evidence type="ECO:0008006" key="4">
    <source>
        <dbReference type="Google" id="ProtNLM"/>
    </source>
</evidence>
<protein>
    <recommendedName>
        <fullName evidence="4">Phage holin family protein</fullName>
    </recommendedName>
</protein>
<accession>A0A1F5ZTM5</accession>
<sequence>MKFLVDLLVRALVLLTTAYLLPGFKIDSYTTAVIVALVLAILNILVKPLLFILTLPITIVTLGLFYFVLNAILLVIASKFIEGFKIDSFGTAVLASIIIAVISSILNNFIR</sequence>
<dbReference type="EMBL" id="MFJM01000070">
    <property type="protein sequence ID" value="OGG15838.1"/>
    <property type="molecule type" value="Genomic_DNA"/>
</dbReference>
<organism evidence="2 3">
    <name type="scientific">Candidatus Gottesmanbacteria bacterium RIFCSPHIGHO2_02_FULL_39_14</name>
    <dbReference type="NCBI Taxonomy" id="1798383"/>
    <lineage>
        <taxon>Bacteria</taxon>
        <taxon>Candidatus Gottesmaniibacteriota</taxon>
    </lineage>
</organism>
<evidence type="ECO:0000256" key="1">
    <source>
        <dbReference type="SAM" id="Phobius"/>
    </source>
</evidence>
<feature type="transmembrane region" description="Helical" evidence="1">
    <location>
        <begin position="28"/>
        <end position="46"/>
    </location>
</feature>
<dbReference type="InterPro" id="IPR007165">
    <property type="entry name" value="Phage_holin_4_2"/>
</dbReference>
<keyword evidence="1" id="KW-1133">Transmembrane helix</keyword>
<comment type="caution">
    <text evidence="2">The sequence shown here is derived from an EMBL/GenBank/DDBJ whole genome shotgun (WGS) entry which is preliminary data.</text>
</comment>
<dbReference type="AlphaFoldDB" id="A0A1F5ZTM5"/>
<feature type="transmembrane region" description="Helical" evidence="1">
    <location>
        <begin position="53"/>
        <end position="77"/>
    </location>
</feature>
<keyword evidence="1" id="KW-0812">Transmembrane</keyword>
<evidence type="ECO:0000313" key="3">
    <source>
        <dbReference type="Proteomes" id="UP000176253"/>
    </source>
</evidence>
<name>A0A1F5ZTM5_9BACT</name>
<dbReference type="Pfam" id="PF04020">
    <property type="entry name" value="Phage_holin_4_2"/>
    <property type="match status" value="1"/>
</dbReference>
<dbReference type="PANTHER" id="PTHR37309:SF1">
    <property type="entry name" value="SLR0284 PROTEIN"/>
    <property type="match status" value="1"/>
</dbReference>
<reference evidence="2 3" key="1">
    <citation type="journal article" date="2016" name="Nat. Commun.">
        <title>Thousands of microbial genomes shed light on interconnected biogeochemical processes in an aquifer system.</title>
        <authorList>
            <person name="Anantharaman K."/>
            <person name="Brown C.T."/>
            <person name="Hug L.A."/>
            <person name="Sharon I."/>
            <person name="Castelle C.J."/>
            <person name="Probst A.J."/>
            <person name="Thomas B.C."/>
            <person name="Singh A."/>
            <person name="Wilkins M.J."/>
            <person name="Karaoz U."/>
            <person name="Brodie E.L."/>
            <person name="Williams K.H."/>
            <person name="Hubbard S.S."/>
            <person name="Banfield J.F."/>
        </authorList>
    </citation>
    <scope>NUCLEOTIDE SEQUENCE [LARGE SCALE GENOMIC DNA]</scope>
</reference>
<dbReference type="Proteomes" id="UP000176253">
    <property type="component" value="Unassembled WGS sequence"/>
</dbReference>
<evidence type="ECO:0000313" key="2">
    <source>
        <dbReference type="EMBL" id="OGG15838.1"/>
    </source>
</evidence>
<feature type="transmembrane region" description="Helical" evidence="1">
    <location>
        <begin position="89"/>
        <end position="110"/>
    </location>
</feature>
<dbReference type="PANTHER" id="PTHR37309">
    <property type="entry name" value="SLR0284 PROTEIN"/>
    <property type="match status" value="1"/>
</dbReference>